<evidence type="ECO:0000313" key="2">
    <source>
        <dbReference type="Proteomes" id="UP000594263"/>
    </source>
</evidence>
<dbReference type="Gramene" id="Kaladp0034s0042.1.v1.1">
    <property type="protein sequence ID" value="Kaladp0034s0042.1.v1.1.CDS.1"/>
    <property type="gene ID" value="Kaladp0034s0042.v1.1"/>
</dbReference>
<accession>A0A7N0TDZ9</accession>
<organism evidence="1 2">
    <name type="scientific">Kalanchoe fedtschenkoi</name>
    <name type="common">Lavender scallops</name>
    <name type="synonym">South American air plant</name>
    <dbReference type="NCBI Taxonomy" id="63787"/>
    <lineage>
        <taxon>Eukaryota</taxon>
        <taxon>Viridiplantae</taxon>
        <taxon>Streptophyta</taxon>
        <taxon>Embryophyta</taxon>
        <taxon>Tracheophyta</taxon>
        <taxon>Spermatophyta</taxon>
        <taxon>Magnoliopsida</taxon>
        <taxon>eudicotyledons</taxon>
        <taxon>Gunneridae</taxon>
        <taxon>Pentapetalae</taxon>
        <taxon>Saxifragales</taxon>
        <taxon>Crassulaceae</taxon>
        <taxon>Kalanchoe</taxon>
    </lineage>
</organism>
<keyword evidence="2" id="KW-1185">Reference proteome</keyword>
<dbReference type="AlphaFoldDB" id="A0A7N0TDZ9"/>
<sequence length="98" mass="11041">MKLPRSSCHCWNAVDLIRHLRSYLFFLGSASFHRPNETSAVRLVTVQHPLKVSQSSPLAVSLVIQSSRIFIQLVSNLGYLLLILKKNFPFCVPNISSC</sequence>
<dbReference type="EnsemblPlants" id="Kaladp0034s0042.1.v1.1">
    <property type="protein sequence ID" value="Kaladp0034s0042.1.v1.1.CDS.1"/>
    <property type="gene ID" value="Kaladp0034s0042.v1.1"/>
</dbReference>
<dbReference type="Proteomes" id="UP000594263">
    <property type="component" value="Unplaced"/>
</dbReference>
<proteinExistence type="predicted"/>
<evidence type="ECO:0000313" key="1">
    <source>
        <dbReference type="EnsemblPlants" id="Kaladp0034s0042.1.v1.1.CDS.1"/>
    </source>
</evidence>
<name>A0A7N0TDZ9_KALFE</name>
<reference evidence="1" key="1">
    <citation type="submission" date="2021-01" db="UniProtKB">
        <authorList>
            <consortium name="EnsemblPlants"/>
        </authorList>
    </citation>
    <scope>IDENTIFICATION</scope>
</reference>
<protein>
    <submittedName>
        <fullName evidence="1">Uncharacterized protein</fullName>
    </submittedName>
</protein>